<dbReference type="InterPro" id="IPR006555">
    <property type="entry name" value="ATP-dep_Helicase_C"/>
</dbReference>
<keyword evidence="2" id="KW-0378">Hydrolase</keyword>
<proteinExistence type="inferred from homology"/>
<dbReference type="GO" id="GO:0016818">
    <property type="term" value="F:hydrolase activity, acting on acid anhydrides, in phosphorus-containing anhydrides"/>
    <property type="evidence" value="ECO:0007669"/>
    <property type="project" value="InterPro"/>
</dbReference>
<evidence type="ECO:0000256" key="4">
    <source>
        <dbReference type="ARBA" id="ARBA00038058"/>
    </source>
</evidence>
<keyword evidence="3" id="KW-0067">ATP-binding</keyword>
<dbReference type="EMBL" id="QPMH01000016">
    <property type="protein sequence ID" value="RDD61054.1"/>
    <property type="molecule type" value="Genomic_DNA"/>
</dbReference>
<dbReference type="PROSITE" id="PS51193">
    <property type="entry name" value="HELICASE_ATP_BIND_2"/>
    <property type="match status" value="1"/>
</dbReference>
<dbReference type="SMART" id="SM00491">
    <property type="entry name" value="HELICc2"/>
    <property type="match status" value="1"/>
</dbReference>
<dbReference type="Gene3D" id="3.40.50.300">
    <property type="entry name" value="P-loop containing nucleotide triphosphate hydrolases"/>
    <property type="match status" value="2"/>
</dbReference>
<name>A0A369T994_9PROT</name>
<organism evidence="6 7">
    <name type="scientific">Ferruginivarius sediminum</name>
    <dbReference type="NCBI Taxonomy" id="2661937"/>
    <lineage>
        <taxon>Bacteria</taxon>
        <taxon>Pseudomonadati</taxon>
        <taxon>Pseudomonadota</taxon>
        <taxon>Alphaproteobacteria</taxon>
        <taxon>Rhodospirillales</taxon>
        <taxon>Rhodospirillaceae</taxon>
        <taxon>Ferruginivarius</taxon>
    </lineage>
</organism>
<evidence type="ECO:0000313" key="6">
    <source>
        <dbReference type="EMBL" id="RDD61054.1"/>
    </source>
</evidence>
<evidence type="ECO:0000256" key="3">
    <source>
        <dbReference type="ARBA" id="ARBA00022840"/>
    </source>
</evidence>
<dbReference type="GO" id="GO:0006139">
    <property type="term" value="P:nucleobase-containing compound metabolic process"/>
    <property type="evidence" value="ECO:0007669"/>
    <property type="project" value="InterPro"/>
</dbReference>
<dbReference type="InterPro" id="IPR045028">
    <property type="entry name" value="DinG/Rad3-like"/>
</dbReference>
<keyword evidence="1" id="KW-0547">Nucleotide-binding</keyword>
<dbReference type="GO" id="GO:0005524">
    <property type="term" value="F:ATP binding"/>
    <property type="evidence" value="ECO:0007669"/>
    <property type="project" value="UniProtKB-KW"/>
</dbReference>
<evidence type="ECO:0000259" key="5">
    <source>
        <dbReference type="PROSITE" id="PS51193"/>
    </source>
</evidence>
<dbReference type="InterPro" id="IPR014013">
    <property type="entry name" value="Helic_SF1/SF2_ATP-bd_DinG/Rad3"/>
</dbReference>
<evidence type="ECO:0000256" key="1">
    <source>
        <dbReference type="ARBA" id="ARBA00022741"/>
    </source>
</evidence>
<accession>A0A369T994</accession>
<feature type="domain" description="Helicase ATP-binding" evidence="5">
    <location>
        <begin position="211"/>
        <end position="496"/>
    </location>
</feature>
<evidence type="ECO:0000313" key="7">
    <source>
        <dbReference type="Proteomes" id="UP000253941"/>
    </source>
</evidence>
<keyword evidence="6" id="KW-0347">Helicase</keyword>
<comment type="similarity">
    <text evidence="4">Belongs to the helicase family. DinG subfamily.</text>
</comment>
<dbReference type="GO" id="GO:0003678">
    <property type="term" value="F:DNA helicase activity"/>
    <property type="evidence" value="ECO:0007669"/>
    <property type="project" value="TreeGrafter"/>
</dbReference>
<dbReference type="SUPFAM" id="SSF52540">
    <property type="entry name" value="P-loop containing nucleoside triphosphate hydrolases"/>
    <property type="match status" value="1"/>
</dbReference>
<gene>
    <name evidence="6" type="ORF">DRB17_15125</name>
</gene>
<dbReference type="InterPro" id="IPR027417">
    <property type="entry name" value="P-loop_NTPase"/>
</dbReference>
<dbReference type="GO" id="GO:0003676">
    <property type="term" value="F:nucleic acid binding"/>
    <property type="evidence" value="ECO:0007669"/>
    <property type="project" value="InterPro"/>
</dbReference>
<dbReference type="RefSeq" id="WP_114583057.1">
    <property type="nucleotide sequence ID" value="NZ_QPMH01000016.1"/>
</dbReference>
<comment type="caution">
    <text evidence="6">The sequence shown here is derived from an EMBL/GenBank/DDBJ whole genome shotgun (WGS) entry which is preliminary data.</text>
</comment>
<sequence length="926" mass="100993">MTAASGLPATSSFPPEGVRLPRAPVLVAGLSGAAWMEADGEVLALGHDDALSRARAEAPVVCHARATARRLGADPFAVFDVLELYAFTRPASFCTPTPRGLAVALGLPLPDGLEAAAGTLHQAARALLAELAARGQRDRDAAGIAWTMSEAGWPWGPAVLSALGFDGEGGEAPRRGHGLRVWERFGEWSETAPEPPAGNQPVSAEEARHRLAELLGEDAEARPQQADYASAVTHAFQPRETPDAPNMVLAEAGTGVGKTLGYIAPASVWSQKNAGPVWLSTYTRNLQHQIDGELDRLFPERREKARRVVVRKGRENYLCLLNLEEAVRGLQVRGQDAVAVGLMARWTAATRDGDMVGGDFPGWLADLLGRGKTLGLTDRRGECIYSACPHYKTCFIEHSIRRARRADIVVANHALVMIQAALGGGDEGRLPSRYVFDEGHHVFDAADSAFSAHLSGREAYELRRWLLGADSRGSRASGRIRGLERRVEDILGGDTATADALHETLRAARLLPAEGWHQRIAEDAANGACEAFLAHVRQQVYARVHRPGDPYSLETELRPVIPPLLESSAELDRALARLLDPMKRLLAGLRARLDDEAEELDSDSRRRIEATSRSLERRGVAQVEAWRQMLAAMQEEESPDAFVDWLMVERVGGRDFDVGLHRHWVDPTLPFAEQVAQKAQGLVVTSATLRDGSGDPEADWQAAEIRTGAVHLPEPAFRAAVPSPFDYPAHTRVFVVNDVRKDDLGQVAAAYRELFLAAGGGALGLFTAISRLRAVHGRIGERLEQAGLPLFAQHVDGLDVSTLVDIFRAEEDGCLLGTDATRDGVDVPGRSLRLIVFDRVPWPRPDIRHKARRELFGKRRYDDMITRLRLKQAYGRLIRRADDRGVFVLLDPMMPSRLTGAFPEGVEVVRCGLADAVAGTRGFLEG</sequence>
<reference evidence="6 7" key="1">
    <citation type="submission" date="2018-07" db="EMBL/GenBank/DDBJ databases">
        <title>Venubactetium sediminum gen. nov., sp. nov., isolated from a marine solar saltern.</title>
        <authorList>
            <person name="Wang S."/>
        </authorList>
    </citation>
    <scope>NUCLEOTIDE SEQUENCE [LARGE SCALE GENOMIC DNA]</scope>
    <source>
        <strain evidence="6 7">WD2A32</strain>
    </source>
</reference>
<dbReference type="PANTHER" id="PTHR11472">
    <property type="entry name" value="DNA REPAIR DEAD HELICASE RAD3/XP-D SUBFAMILY MEMBER"/>
    <property type="match status" value="1"/>
</dbReference>
<keyword evidence="7" id="KW-1185">Reference proteome</keyword>
<dbReference type="PANTHER" id="PTHR11472:SF34">
    <property type="entry name" value="REGULATOR OF TELOMERE ELONGATION HELICASE 1"/>
    <property type="match status" value="1"/>
</dbReference>
<dbReference type="AlphaFoldDB" id="A0A369T994"/>
<evidence type="ECO:0000256" key="2">
    <source>
        <dbReference type="ARBA" id="ARBA00022801"/>
    </source>
</evidence>
<dbReference type="Proteomes" id="UP000253941">
    <property type="component" value="Unassembled WGS sequence"/>
</dbReference>
<protein>
    <submittedName>
        <fullName evidence="6">ATP-dependent DNA helicase</fullName>
    </submittedName>
</protein>
<dbReference type="Pfam" id="PF13307">
    <property type="entry name" value="Helicase_C_2"/>
    <property type="match status" value="1"/>
</dbReference>